<evidence type="ECO:0000313" key="9">
    <source>
        <dbReference type="Proteomes" id="UP000185766"/>
    </source>
</evidence>
<feature type="domain" description="EamA" evidence="7">
    <location>
        <begin position="161"/>
        <end position="297"/>
    </location>
</feature>
<feature type="transmembrane region" description="Helical" evidence="6">
    <location>
        <begin position="100"/>
        <end position="121"/>
    </location>
</feature>
<evidence type="ECO:0000256" key="2">
    <source>
        <dbReference type="ARBA" id="ARBA00007362"/>
    </source>
</evidence>
<feature type="transmembrane region" description="Helical" evidence="6">
    <location>
        <begin position="189"/>
        <end position="211"/>
    </location>
</feature>
<dbReference type="PANTHER" id="PTHR32322">
    <property type="entry name" value="INNER MEMBRANE TRANSPORTER"/>
    <property type="match status" value="1"/>
</dbReference>
<dbReference type="InterPro" id="IPR037185">
    <property type="entry name" value="EmrE-like"/>
</dbReference>
<protein>
    <submittedName>
        <fullName evidence="8">Permease of the drug/metabolite transporter (DMT) superfamily</fullName>
    </submittedName>
</protein>
<comment type="subcellular location">
    <subcellularLocation>
        <location evidence="1">Membrane</location>
        <topology evidence="1">Multi-pass membrane protein</topology>
    </subcellularLocation>
</comment>
<dbReference type="STRING" id="1429083.GCA_001885685_01828"/>
<dbReference type="Gene3D" id="1.10.3730.20">
    <property type="match status" value="1"/>
</dbReference>
<feature type="transmembrane region" description="Helical" evidence="6">
    <location>
        <begin position="256"/>
        <end position="275"/>
    </location>
</feature>
<proteinExistence type="inferred from homology"/>
<dbReference type="InterPro" id="IPR050638">
    <property type="entry name" value="AA-Vitamin_Transporters"/>
</dbReference>
<evidence type="ECO:0000256" key="4">
    <source>
        <dbReference type="ARBA" id="ARBA00022989"/>
    </source>
</evidence>
<comment type="similarity">
    <text evidence="2">Belongs to the EamA transporter family.</text>
</comment>
<feature type="transmembrane region" description="Helical" evidence="6">
    <location>
        <begin position="72"/>
        <end position="94"/>
    </location>
</feature>
<keyword evidence="9" id="KW-1185">Reference proteome</keyword>
<feature type="transmembrane region" description="Helical" evidence="6">
    <location>
        <begin position="281"/>
        <end position="298"/>
    </location>
</feature>
<feature type="transmembrane region" description="Helical" evidence="6">
    <location>
        <begin position="158"/>
        <end position="177"/>
    </location>
</feature>
<dbReference type="GO" id="GO:0016020">
    <property type="term" value="C:membrane"/>
    <property type="evidence" value="ECO:0007669"/>
    <property type="project" value="UniProtKB-SubCell"/>
</dbReference>
<gene>
    <name evidence="8" type="ORF">SAMN05216214_11040</name>
</gene>
<keyword evidence="4 6" id="KW-1133">Transmembrane helix</keyword>
<reference evidence="8 9" key="1">
    <citation type="submission" date="2016-10" db="EMBL/GenBank/DDBJ databases">
        <authorList>
            <person name="de Groot N.N."/>
        </authorList>
    </citation>
    <scope>NUCLEOTIDE SEQUENCE [LARGE SCALE GENOMIC DNA]</scope>
    <source>
        <strain evidence="8 9">JCM 19513</strain>
    </source>
</reference>
<evidence type="ECO:0000259" key="7">
    <source>
        <dbReference type="Pfam" id="PF00892"/>
    </source>
</evidence>
<evidence type="ECO:0000256" key="3">
    <source>
        <dbReference type="ARBA" id="ARBA00022692"/>
    </source>
</evidence>
<dbReference type="AlphaFoldDB" id="A0A1H7NWA9"/>
<evidence type="ECO:0000256" key="6">
    <source>
        <dbReference type="SAM" id="Phobius"/>
    </source>
</evidence>
<dbReference type="EMBL" id="FOAS01000010">
    <property type="protein sequence ID" value="SEL27853.1"/>
    <property type="molecule type" value="Genomic_DNA"/>
</dbReference>
<dbReference type="InterPro" id="IPR000620">
    <property type="entry name" value="EamA_dom"/>
</dbReference>
<dbReference type="RefSeq" id="WP_074868330.1">
    <property type="nucleotide sequence ID" value="NZ_FOAS01000010.1"/>
</dbReference>
<sequence>MPVLPGDFKTYLQLTLVACLWGGTFVAGRFLGPELPAMAAAALRFMLASLTLLGFLLLVHRQPWPRLNWRQTAQVCALGLVGIFAYNLCFFYGLSQISASRASLIVALNPAGIALLAWLLYREQLSPLKLSGIAACIVGAMLVIISRDPNALGSTWGAGQGELLILGCVASWTIYTVCARPMTASIGPLFTVSFSIFAGSAMLLACAWWQGELTVSLLGQISAAQWLSLAYLGVLGSALAYIWYYAAIARIGAMRSGAFIALNPLSAVLLSVLLLGEQINLLIAIGGAIAIAGIYLCNRPAGFSWPRKRKALIHPAAAPE</sequence>
<feature type="domain" description="EamA" evidence="7">
    <location>
        <begin position="11"/>
        <end position="144"/>
    </location>
</feature>
<feature type="transmembrane region" description="Helical" evidence="6">
    <location>
        <begin position="128"/>
        <end position="146"/>
    </location>
</feature>
<dbReference type="Pfam" id="PF00892">
    <property type="entry name" value="EamA"/>
    <property type="match status" value="2"/>
</dbReference>
<organism evidence="8 9">
    <name type="scientific">Atopomonas hussainii</name>
    <dbReference type="NCBI Taxonomy" id="1429083"/>
    <lineage>
        <taxon>Bacteria</taxon>
        <taxon>Pseudomonadati</taxon>
        <taxon>Pseudomonadota</taxon>
        <taxon>Gammaproteobacteria</taxon>
        <taxon>Pseudomonadales</taxon>
        <taxon>Pseudomonadaceae</taxon>
        <taxon>Atopomonas</taxon>
    </lineage>
</organism>
<evidence type="ECO:0000256" key="5">
    <source>
        <dbReference type="ARBA" id="ARBA00023136"/>
    </source>
</evidence>
<feature type="transmembrane region" description="Helical" evidence="6">
    <location>
        <begin position="37"/>
        <end position="60"/>
    </location>
</feature>
<feature type="transmembrane region" description="Helical" evidence="6">
    <location>
        <begin position="223"/>
        <end position="244"/>
    </location>
</feature>
<evidence type="ECO:0000256" key="1">
    <source>
        <dbReference type="ARBA" id="ARBA00004141"/>
    </source>
</evidence>
<accession>A0A1H7NWA9</accession>
<keyword evidence="5 6" id="KW-0472">Membrane</keyword>
<dbReference type="Proteomes" id="UP000185766">
    <property type="component" value="Unassembled WGS sequence"/>
</dbReference>
<dbReference type="PANTHER" id="PTHR32322:SF2">
    <property type="entry name" value="EAMA DOMAIN-CONTAINING PROTEIN"/>
    <property type="match status" value="1"/>
</dbReference>
<dbReference type="SUPFAM" id="SSF103481">
    <property type="entry name" value="Multidrug resistance efflux transporter EmrE"/>
    <property type="match status" value="2"/>
</dbReference>
<name>A0A1H7NWA9_9GAMM</name>
<keyword evidence="3 6" id="KW-0812">Transmembrane</keyword>
<evidence type="ECO:0000313" key="8">
    <source>
        <dbReference type="EMBL" id="SEL27853.1"/>
    </source>
</evidence>